<dbReference type="Gene3D" id="3.30.420.10">
    <property type="entry name" value="Ribonuclease H-like superfamily/Ribonuclease H"/>
    <property type="match status" value="1"/>
</dbReference>
<evidence type="ECO:0000313" key="2">
    <source>
        <dbReference type="Proteomes" id="UP001165289"/>
    </source>
</evidence>
<dbReference type="AlphaFoldDB" id="A0AAV7JM62"/>
<sequence length="179" mass="20792">MLMSQICLDVEDRYPPPLQRISHLLKVWSWRQVHYCQSVIAKYGDFIGAIHTILTIQLGYRSICGKWAPHELSENQRLARLNIAKNLLETYENCDSRHLTEIITGDETWEYSSTPYSNYKKRSWVRDDEQPAKIPSLTTENLRLCMPSSSVVIELSCNYLVKVARLLLLLSLQSKCFQI</sequence>
<dbReference type="Proteomes" id="UP001165289">
    <property type="component" value="Unassembled WGS sequence"/>
</dbReference>
<organism evidence="1 2">
    <name type="scientific">Oopsacas minuta</name>
    <dbReference type="NCBI Taxonomy" id="111878"/>
    <lineage>
        <taxon>Eukaryota</taxon>
        <taxon>Metazoa</taxon>
        <taxon>Porifera</taxon>
        <taxon>Hexactinellida</taxon>
        <taxon>Hexasterophora</taxon>
        <taxon>Lyssacinosida</taxon>
        <taxon>Leucopsacidae</taxon>
        <taxon>Oopsacas</taxon>
    </lineage>
</organism>
<gene>
    <name evidence="1" type="ORF">LOD99_6225</name>
</gene>
<evidence type="ECO:0000313" key="1">
    <source>
        <dbReference type="EMBL" id="KAI6650010.1"/>
    </source>
</evidence>
<protein>
    <submittedName>
        <fullName evidence="1">Histone-lysine N-methyltransferase SETMAR-like</fullName>
    </submittedName>
</protein>
<dbReference type="InterPro" id="IPR036397">
    <property type="entry name" value="RNaseH_sf"/>
</dbReference>
<dbReference type="EMBL" id="JAKMXF010000315">
    <property type="protein sequence ID" value="KAI6650010.1"/>
    <property type="molecule type" value="Genomic_DNA"/>
</dbReference>
<reference evidence="1 2" key="1">
    <citation type="journal article" date="2023" name="BMC Biol.">
        <title>The compact genome of the sponge Oopsacas minuta (Hexactinellida) is lacking key metazoan core genes.</title>
        <authorList>
            <person name="Santini S."/>
            <person name="Schenkelaars Q."/>
            <person name="Jourda C."/>
            <person name="Duchesne M."/>
            <person name="Belahbib H."/>
            <person name="Rocher C."/>
            <person name="Selva M."/>
            <person name="Riesgo A."/>
            <person name="Vervoort M."/>
            <person name="Leys S.P."/>
            <person name="Kodjabachian L."/>
            <person name="Le Bivic A."/>
            <person name="Borchiellini C."/>
            <person name="Claverie J.M."/>
            <person name="Renard E."/>
        </authorList>
    </citation>
    <scope>NUCLEOTIDE SEQUENCE [LARGE SCALE GENOMIC DNA]</scope>
    <source>
        <strain evidence="1">SPO-2</strain>
    </source>
</reference>
<name>A0AAV7JM62_9METZ</name>
<proteinExistence type="predicted"/>
<accession>A0AAV7JM62</accession>
<dbReference type="GO" id="GO:0003676">
    <property type="term" value="F:nucleic acid binding"/>
    <property type="evidence" value="ECO:0007669"/>
    <property type="project" value="InterPro"/>
</dbReference>
<keyword evidence="2" id="KW-1185">Reference proteome</keyword>
<comment type="caution">
    <text evidence="1">The sequence shown here is derived from an EMBL/GenBank/DDBJ whole genome shotgun (WGS) entry which is preliminary data.</text>
</comment>